<protein>
    <recommendedName>
        <fullName evidence="2">DUF1421 domain-containing protein</fullName>
    </recommendedName>
</protein>
<feature type="region of interest" description="Disordered" evidence="1">
    <location>
        <begin position="515"/>
        <end position="573"/>
    </location>
</feature>
<dbReference type="Pfam" id="PF07223">
    <property type="entry name" value="DUF1421"/>
    <property type="match status" value="1"/>
</dbReference>
<gene>
    <name evidence="3" type="ORF">CK203_015251</name>
</gene>
<feature type="compositionally biased region" description="Polar residues" evidence="1">
    <location>
        <begin position="398"/>
        <end position="407"/>
    </location>
</feature>
<evidence type="ECO:0000313" key="4">
    <source>
        <dbReference type="Proteomes" id="UP000288805"/>
    </source>
</evidence>
<proteinExistence type="predicted"/>
<sequence>MSRSSLFPASNVYGQQEESSLNQEMISTVEKTVKKYADNLMRFLEGISSRLSQLELYCYNLDKSIGEMRSDLVRDHGEADSKLKSLDKHIQEVLLSKIGEWGPNINGLSYEVLEEQDLANLEAISMWMRVVSNFQNAFVEGRQILVVVLIANEAFDLLLKSNESDGFWGEVDIMDQVVYLFHKAFSSGERCLLKRAKDGGFLLGWRVTGRGGDGVDISHLLFGDDTIDLEKSELISMGRVEIVEELALEFGCKVEAFLSSYLGLPFQVHGSMGWGGGKVSQKSYHVEKAVLIQGWSWQFVEEKGALWKQVISGKCGVEEGGWRSKVVRGSYEDKCGDVVLCTSHLALYAIVNSKDNWVVDVWHSIGAVSNVHRSVQILRDKQELADAQKELAKLQLVQKESSTSSHSQNEERAATPASDPKKPDKMSDVHNQQLALALPHQVAPQPALSTRPVEQQQPVAAPTQSPPQNITQPPSYYLPSTQLPNATAHTQHPQSQYLPSDPQYRTQQLQDIPRVAPQPAQSQVNQAPQVPSFPQYQQQWPQQMTQQMPQQMPQQVQMPQQPSMQPQIRPPTTTVYPPYSAPAQPTNASPPETLPSSMPMQMSFSGISQPGASRADTLPYGYGAAGRPVPQQPPPQHIKGTFGTQPGDAYAASGPHPALHPGNAYMMYDNEARVHHPPQPPHFPQGVYPPVSVSSQNPQPTVGSNLMVRNSGQPPPRNHPYNEWIEKLMNMGYRGDHVVNVIQRMEESGQPIDFNSLLDRLNANPSGGSQRGWSGAGTIAFRLILIFFPIPRAMHMSVCGGTQVGIA</sequence>
<evidence type="ECO:0000256" key="1">
    <source>
        <dbReference type="SAM" id="MobiDB-lite"/>
    </source>
</evidence>
<name>A0A438JK33_VITVI</name>
<feature type="compositionally biased region" description="Polar residues" evidence="1">
    <location>
        <begin position="452"/>
        <end position="501"/>
    </location>
</feature>
<feature type="compositionally biased region" description="Low complexity" evidence="1">
    <location>
        <begin position="534"/>
        <end position="571"/>
    </location>
</feature>
<feature type="domain" description="DUF1421" evidence="2">
    <location>
        <begin position="721"/>
        <end position="764"/>
    </location>
</feature>
<evidence type="ECO:0000259" key="2">
    <source>
        <dbReference type="Pfam" id="PF07223"/>
    </source>
</evidence>
<feature type="region of interest" description="Disordered" evidence="1">
    <location>
        <begin position="396"/>
        <end position="428"/>
    </location>
</feature>
<dbReference type="PANTHER" id="PTHR31805">
    <property type="entry name" value="RECEPTOR-LIKE KINASE, PUTATIVE (DUF1421)-RELATED"/>
    <property type="match status" value="1"/>
</dbReference>
<feature type="compositionally biased region" description="Basic and acidic residues" evidence="1">
    <location>
        <begin position="408"/>
        <end position="428"/>
    </location>
</feature>
<dbReference type="EMBL" id="QGNW01000038">
    <property type="protein sequence ID" value="RVX09318.1"/>
    <property type="molecule type" value="Genomic_DNA"/>
</dbReference>
<feature type="region of interest" description="Disordered" evidence="1">
    <location>
        <begin position="442"/>
        <end position="501"/>
    </location>
</feature>
<dbReference type="PANTHER" id="PTHR31805:SF16">
    <property type="entry name" value="FORMIN-LIKE PROTEIN (DUF1421)"/>
    <property type="match status" value="1"/>
</dbReference>
<feature type="compositionally biased region" description="Polar residues" evidence="1">
    <location>
        <begin position="519"/>
        <end position="529"/>
    </location>
</feature>
<dbReference type="Proteomes" id="UP000288805">
    <property type="component" value="Unassembled WGS sequence"/>
</dbReference>
<reference evidence="3 4" key="1">
    <citation type="journal article" date="2018" name="PLoS Genet.">
        <title>Population sequencing reveals clonal diversity and ancestral inbreeding in the grapevine cultivar Chardonnay.</title>
        <authorList>
            <person name="Roach M.J."/>
            <person name="Johnson D.L."/>
            <person name="Bohlmann J."/>
            <person name="van Vuuren H.J."/>
            <person name="Jones S.J."/>
            <person name="Pretorius I.S."/>
            <person name="Schmidt S.A."/>
            <person name="Borneman A.R."/>
        </authorList>
    </citation>
    <scope>NUCLEOTIDE SEQUENCE [LARGE SCALE GENOMIC DNA]</scope>
    <source>
        <strain evidence="4">cv. Chardonnay</strain>
        <tissue evidence="3">Leaf</tissue>
    </source>
</reference>
<evidence type="ECO:0000313" key="3">
    <source>
        <dbReference type="EMBL" id="RVX09318.1"/>
    </source>
</evidence>
<dbReference type="InterPro" id="IPR010820">
    <property type="entry name" value="DUF1421"/>
</dbReference>
<accession>A0A438JK33</accession>
<organism evidence="3 4">
    <name type="scientific">Vitis vinifera</name>
    <name type="common">Grape</name>
    <dbReference type="NCBI Taxonomy" id="29760"/>
    <lineage>
        <taxon>Eukaryota</taxon>
        <taxon>Viridiplantae</taxon>
        <taxon>Streptophyta</taxon>
        <taxon>Embryophyta</taxon>
        <taxon>Tracheophyta</taxon>
        <taxon>Spermatophyta</taxon>
        <taxon>Magnoliopsida</taxon>
        <taxon>eudicotyledons</taxon>
        <taxon>Gunneridae</taxon>
        <taxon>Pentapetalae</taxon>
        <taxon>rosids</taxon>
        <taxon>Vitales</taxon>
        <taxon>Vitaceae</taxon>
        <taxon>Viteae</taxon>
        <taxon>Vitis</taxon>
    </lineage>
</organism>
<dbReference type="AlphaFoldDB" id="A0A438JK33"/>
<comment type="caution">
    <text evidence="3">The sequence shown here is derived from an EMBL/GenBank/DDBJ whole genome shotgun (WGS) entry which is preliminary data.</text>
</comment>